<accession>A0A1H3R1B4</accession>
<dbReference type="EMBL" id="FNPV01000011">
    <property type="protein sequence ID" value="SDZ18729.1"/>
    <property type="molecule type" value="Genomic_DNA"/>
</dbReference>
<dbReference type="AlphaFoldDB" id="A0A1H3R1B4"/>
<proteinExistence type="predicted"/>
<dbReference type="RefSeq" id="WP_143033222.1">
    <property type="nucleotide sequence ID" value="NZ_FNPV01000011.1"/>
</dbReference>
<name>A0A1H3R1B4_9FIRM</name>
<keyword evidence="2" id="KW-1185">Reference proteome</keyword>
<evidence type="ECO:0000313" key="1">
    <source>
        <dbReference type="EMBL" id="SDZ18729.1"/>
    </source>
</evidence>
<reference evidence="1 2" key="1">
    <citation type="submission" date="2016-10" db="EMBL/GenBank/DDBJ databases">
        <authorList>
            <person name="de Groot N.N."/>
        </authorList>
    </citation>
    <scope>NUCLEOTIDE SEQUENCE [LARGE SCALE GENOMIC DNA]</scope>
    <source>
        <strain evidence="1 2">APO</strain>
    </source>
</reference>
<gene>
    <name evidence="1" type="ORF">SAMN05192546_11143</name>
</gene>
<evidence type="ECO:0000313" key="2">
    <source>
        <dbReference type="Proteomes" id="UP000199230"/>
    </source>
</evidence>
<sequence>MKQHTVNNVSVLKGLDIGLRPHQKALTSLPSITGNECTQLGVKAFGKQVLLYHCIACHGLV</sequence>
<organism evidence="1 2">
    <name type="scientific">Tindallia californiensis</name>
    <dbReference type="NCBI Taxonomy" id="159292"/>
    <lineage>
        <taxon>Bacteria</taxon>
        <taxon>Bacillati</taxon>
        <taxon>Bacillota</taxon>
        <taxon>Clostridia</taxon>
        <taxon>Peptostreptococcales</taxon>
        <taxon>Tindalliaceae</taxon>
        <taxon>Tindallia</taxon>
    </lineage>
</organism>
<dbReference type="Proteomes" id="UP000199230">
    <property type="component" value="Unassembled WGS sequence"/>
</dbReference>
<protein>
    <submittedName>
        <fullName evidence="1">Uncharacterized protein</fullName>
    </submittedName>
</protein>